<dbReference type="InterPro" id="IPR046357">
    <property type="entry name" value="PPIase_dom_sf"/>
</dbReference>
<dbReference type="PROSITE" id="PS01096">
    <property type="entry name" value="PPIC_PPIASE_1"/>
    <property type="match status" value="1"/>
</dbReference>
<accession>A0A6L8LHW1</accession>
<evidence type="ECO:0000256" key="6">
    <source>
        <dbReference type="ARBA" id="ARBA00030642"/>
    </source>
</evidence>
<dbReference type="EC" id="5.2.1.8" evidence="3"/>
<dbReference type="InterPro" id="IPR000297">
    <property type="entry name" value="PPIase_PpiC"/>
</dbReference>
<protein>
    <recommendedName>
        <fullName evidence="4">Parvulin-like PPIase</fullName>
        <ecNumber evidence="3">5.2.1.8</ecNumber>
    </recommendedName>
    <alternativeName>
        <fullName evidence="6">Peptidyl-prolyl cis-trans isomerase plp</fullName>
    </alternativeName>
    <alternativeName>
        <fullName evidence="7">Rotamase plp</fullName>
    </alternativeName>
</protein>
<keyword evidence="9" id="KW-0732">Signal</keyword>
<feature type="signal peptide" evidence="9">
    <location>
        <begin position="1"/>
        <end position="23"/>
    </location>
</feature>
<proteinExistence type="inferred from homology"/>
<dbReference type="InterPro" id="IPR027304">
    <property type="entry name" value="Trigger_fact/SurA_dom_sf"/>
</dbReference>
<evidence type="ECO:0000256" key="5">
    <source>
        <dbReference type="ARBA" id="ARBA00023110"/>
    </source>
</evidence>
<dbReference type="AlphaFoldDB" id="A0A6L8LHW1"/>
<evidence type="ECO:0000313" key="12">
    <source>
        <dbReference type="Proteomes" id="UP000479043"/>
    </source>
</evidence>
<dbReference type="Gene3D" id="3.10.50.40">
    <property type="match status" value="1"/>
</dbReference>
<comment type="similarity">
    <text evidence="2">Belongs to the PpiC/parvulin rotamase family.</text>
</comment>
<comment type="catalytic activity">
    <reaction evidence="1">
        <text>[protein]-peptidylproline (omega=180) = [protein]-peptidylproline (omega=0)</text>
        <dbReference type="Rhea" id="RHEA:16237"/>
        <dbReference type="Rhea" id="RHEA-COMP:10747"/>
        <dbReference type="Rhea" id="RHEA-COMP:10748"/>
        <dbReference type="ChEBI" id="CHEBI:83833"/>
        <dbReference type="ChEBI" id="CHEBI:83834"/>
        <dbReference type="EC" id="5.2.1.8"/>
    </reaction>
</comment>
<dbReference type="PROSITE" id="PS50198">
    <property type="entry name" value="PPIC_PPIASE_2"/>
    <property type="match status" value="1"/>
</dbReference>
<dbReference type="PANTHER" id="PTHR47245:SF2">
    <property type="entry name" value="PEPTIDYL-PROLYL CIS-TRANS ISOMERASE HP_0175-RELATED"/>
    <property type="match status" value="1"/>
</dbReference>
<comment type="caution">
    <text evidence="11">The sequence shown here is derived from an EMBL/GenBank/DDBJ whole genome shotgun (WGS) entry which is preliminary data.</text>
</comment>
<evidence type="ECO:0000313" key="11">
    <source>
        <dbReference type="EMBL" id="MYM55405.1"/>
    </source>
</evidence>
<name>A0A6L8LHW1_9RHOB</name>
<dbReference type="InterPro" id="IPR050245">
    <property type="entry name" value="PrsA_foldase"/>
</dbReference>
<dbReference type="Proteomes" id="UP000479043">
    <property type="component" value="Unassembled WGS sequence"/>
</dbReference>
<feature type="chain" id="PRO_5026780402" description="Parvulin-like PPIase" evidence="9">
    <location>
        <begin position="24"/>
        <end position="283"/>
    </location>
</feature>
<dbReference type="SUPFAM" id="SSF109998">
    <property type="entry name" value="Triger factor/SurA peptide-binding domain-like"/>
    <property type="match status" value="1"/>
</dbReference>
<dbReference type="SUPFAM" id="SSF54534">
    <property type="entry name" value="FKBP-like"/>
    <property type="match status" value="1"/>
</dbReference>
<dbReference type="EMBL" id="WWEN01000003">
    <property type="protein sequence ID" value="MYM55405.1"/>
    <property type="molecule type" value="Genomic_DNA"/>
</dbReference>
<feature type="domain" description="PpiC" evidence="10">
    <location>
        <begin position="135"/>
        <end position="224"/>
    </location>
</feature>
<keyword evidence="5 8" id="KW-0697">Rotamase</keyword>
<evidence type="ECO:0000256" key="8">
    <source>
        <dbReference type="PROSITE-ProRule" id="PRU00278"/>
    </source>
</evidence>
<evidence type="ECO:0000256" key="1">
    <source>
        <dbReference type="ARBA" id="ARBA00000971"/>
    </source>
</evidence>
<evidence type="ECO:0000256" key="4">
    <source>
        <dbReference type="ARBA" id="ARBA00018370"/>
    </source>
</evidence>
<keyword evidence="8 11" id="KW-0413">Isomerase</keyword>
<dbReference type="RefSeq" id="WP_160973100.1">
    <property type="nucleotide sequence ID" value="NZ_WWEN01000003.1"/>
</dbReference>
<keyword evidence="12" id="KW-1185">Reference proteome</keyword>
<evidence type="ECO:0000256" key="2">
    <source>
        <dbReference type="ARBA" id="ARBA00007656"/>
    </source>
</evidence>
<reference evidence="11 12" key="1">
    <citation type="submission" date="2020-01" db="EMBL/GenBank/DDBJ databases">
        <authorList>
            <person name="Chen S."/>
        </authorList>
    </citation>
    <scope>NUCLEOTIDE SEQUENCE [LARGE SCALE GENOMIC DNA]</scope>
    <source>
        <strain evidence="11 12">GS-10</strain>
    </source>
</reference>
<dbReference type="Pfam" id="PF00639">
    <property type="entry name" value="Rotamase"/>
    <property type="match status" value="1"/>
</dbReference>
<evidence type="ECO:0000259" key="10">
    <source>
        <dbReference type="PROSITE" id="PS50198"/>
    </source>
</evidence>
<evidence type="ECO:0000256" key="9">
    <source>
        <dbReference type="SAM" id="SignalP"/>
    </source>
</evidence>
<gene>
    <name evidence="11" type="ORF">GR167_08815</name>
</gene>
<evidence type="ECO:0000256" key="3">
    <source>
        <dbReference type="ARBA" id="ARBA00013194"/>
    </source>
</evidence>
<dbReference type="GO" id="GO:0003755">
    <property type="term" value="F:peptidyl-prolyl cis-trans isomerase activity"/>
    <property type="evidence" value="ECO:0007669"/>
    <property type="project" value="UniProtKB-KW"/>
</dbReference>
<dbReference type="PANTHER" id="PTHR47245">
    <property type="entry name" value="PEPTIDYLPROLYL ISOMERASE"/>
    <property type="match status" value="1"/>
</dbReference>
<sequence>MSKRLTFLSAAALSIGLALPVMAEDAPKADTVIATVNGTEITLGHLLQTRQALPAQYQQFPVEMLYPGLVDQVIQQTLLEQTLKGEVPLATQYKLDNQRRGALANLAIEAVLENAITDEALQAEYDASYANAEPTPEYKAAHILVETEEEAKKLAEEARGDADFAELAKANSTGPSGPNGGDLGWFGPGMMVKPFEDAVVAMEPGQVSDPVQTQFGWHVIKLNETRMQPAPSLDEVRRELVANIEEKTISALLEELTGKADIDRTGADALDPAILNDTTIFED</sequence>
<evidence type="ECO:0000256" key="7">
    <source>
        <dbReference type="ARBA" id="ARBA00031484"/>
    </source>
</evidence>
<dbReference type="InterPro" id="IPR023058">
    <property type="entry name" value="PPIase_PpiC_CS"/>
</dbReference>
<organism evidence="11 12">
    <name type="scientific">Thalassovita mangrovi</name>
    <dbReference type="NCBI Taxonomy" id="2692236"/>
    <lineage>
        <taxon>Bacteria</taxon>
        <taxon>Pseudomonadati</taxon>
        <taxon>Pseudomonadota</taxon>
        <taxon>Alphaproteobacteria</taxon>
        <taxon>Rhodobacterales</taxon>
        <taxon>Roseobacteraceae</taxon>
        <taxon>Thalassovita</taxon>
    </lineage>
</organism>